<dbReference type="EMBL" id="JAMZIH010006980">
    <property type="protein sequence ID" value="KAJ1673412.1"/>
    <property type="molecule type" value="Genomic_DNA"/>
</dbReference>
<evidence type="ECO:0000313" key="2">
    <source>
        <dbReference type="Proteomes" id="UP001145114"/>
    </source>
</evidence>
<comment type="caution">
    <text evidence="1">The sequence shown here is derived from an EMBL/GenBank/DDBJ whole genome shotgun (WGS) entry which is preliminary data.</text>
</comment>
<keyword evidence="2" id="KW-1185">Reference proteome</keyword>
<feature type="non-terminal residue" evidence="1">
    <location>
        <position position="1"/>
    </location>
</feature>
<proteinExistence type="predicted"/>
<dbReference type="Proteomes" id="UP001145114">
    <property type="component" value="Unassembled WGS sequence"/>
</dbReference>
<evidence type="ECO:0000313" key="1">
    <source>
        <dbReference type="EMBL" id="KAJ1673412.1"/>
    </source>
</evidence>
<sequence length="81" mass="9421">IKGEPTPYDGEKGDQFQRMLTLECRNWEPVEFEFAGNWQATNEDGSTKYEDIEFDEEWMDVDDNGTPSSISNLAYEFKVTK</sequence>
<accession>A0ACC1HB86</accession>
<organism evidence="1 2">
    <name type="scientific">Spiromyces aspiralis</name>
    <dbReference type="NCBI Taxonomy" id="68401"/>
    <lineage>
        <taxon>Eukaryota</taxon>
        <taxon>Fungi</taxon>
        <taxon>Fungi incertae sedis</taxon>
        <taxon>Zoopagomycota</taxon>
        <taxon>Kickxellomycotina</taxon>
        <taxon>Kickxellomycetes</taxon>
        <taxon>Kickxellales</taxon>
        <taxon>Kickxellaceae</taxon>
        <taxon>Spiromyces</taxon>
    </lineage>
</organism>
<protein>
    <submittedName>
        <fullName evidence="1">Uncharacterized protein</fullName>
    </submittedName>
</protein>
<reference evidence="1" key="1">
    <citation type="submission" date="2022-06" db="EMBL/GenBank/DDBJ databases">
        <title>Phylogenomic reconstructions and comparative analyses of Kickxellomycotina fungi.</title>
        <authorList>
            <person name="Reynolds N.K."/>
            <person name="Stajich J.E."/>
            <person name="Barry K."/>
            <person name="Grigoriev I.V."/>
            <person name="Crous P."/>
            <person name="Smith M.E."/>
        </authorList>
    </citation>
    <scope>NUCLEOTIDE SEQUENCE</scope>
    <source>
        <strain evidence="1">RSA 2271</strain>
    </source>
</reference>
<name>A0ACC1HB86_9FUNG</name>
<gene>
    <name evidence="1" type="ORF">EV182_005287</name>
</gene>